<sequence>MDLKPHSSGEFSIAVIQANSVLEDQGQVISSPLSTFVGVYDGHGGPEASRFINSRLFLHLQSKSFKEIVFLGFCLRSWF</sequence>
<dbReference type="EMBL" id="JAUJYN010000006">
    <property type="protein sequence ID" value="KAK1268441.1"/>
    <property type="molecule type" value="Genomic_DNA"/>
</dbReference>
<keyword evidence="3" id="KW-1185">Reference proteome</keyword>
<proteinExistence type="predicted"/>
<organism evidence="2 3">
    <name type="scientific">Acorus gramineus</name>
    <name type="common">Dwarf sweet flag</name>
    <dbReference type="NCBI Taxonomy" id="55184"/>
    <lineage>
        <taxon>Eukaryota</taxon>
        <taxon>Viridiplantae</taxon>
        <taxon>Streptophyta</taxon>
        <taxon>Embryophyta</taxon>
        <taxon>Tracheophyta</taxon>
        <taxon>Spermatophyta</taxon>
        <taxon>Magnoliopsida</taxon>
        <taxon>Liliopsida</taxon>
        <taxon>Acoraceae</taxon>
        <taxon>Acorus</taxon>
    </lineage>
</organism>
<dbReference type="Gene3D" id="3.60.40.10">
    <property type="entry name" value="PPM-type phosphatase domain"/>
    <property type="match status" value="1"/>
</dbReference>
<evidence type="ECO:0000313" key="2">
    <source>
        <dbReference type="EMBL" id="KAK1268441.1"/>
    </source>
</evidence>
<protein>
    <recommendedName>
        <fullName evidence="1">protein-serine/threonine phosphatase</fullName>
        <ecNumber evidence="1">3.1.3.16</ecNumber>
    </recommendedName>
</protein>
<dbReference type="PROSITE" id="PS01032">
    <property type="entry name" value="PPM_1"/>
    <property type="match status" value="1"/>
</dbReference>
<dbReference type="GO" id="GO:0043169">
    <property type="term" value="F:cation binding"/>
    <property type="evidence" value="ECO:0007669"/>
    <property type="project" value="InterPro"/>
</dbReference>
<dbReference type="InterPro" id="IPR036457">
    <property type="entry name" value="PPM-type-like_dom_sf"/>
</dbReference>
<evidence type="ECO:0000256" key="1">
    <source>
        <dbReference type="ARBA" id="ARBA00013081"/>
    </source>
</evidence>
<accession>A0AAV9AVW2</accession>
<dbReference type="Proteomes" id="UP001179952">
    <property type="component" value="Unassembled WGS sequence"/>
</dbReference>
<dbReference type="SUPFAM" id="SSF81606">
    <property type="entry name" value="PP2C-like"/>
    <property type="match status" value="1"/>
</dbReference>
<gene>
    <name evidence="2" type="ORF">QJS04_geneDACA006330</name>
</gene>
<reference evidence="2" key="1">
    <citation type="journal article" date="2023" name="Nat. Commun.">
        <title>Diploid and tetraploid genomes of Acorus and the evolution of monocots.</title>
        <authorList>
            <person name="Ma L."/>
            <person name="Liu K.W."/>
            <person name="Li Z."/>
            <person name="Hsiao Y.Y."/>
            <person name="Qi Y."/>
            <person name="Fu T."/>
            <person name="Tang G.D."/>
            <person name="Zhang D."/>
            <person name="Sun W.H."/>
            <person name="Liu D.K."/>
            <person name="Li Y."/>
            <person name="Chen G.Z."/>
            <person name="Liu X.D."/>
            <person name="Liao X.Y."/>
            <person name="Jiang Y.T."/>
            <person name="Yu X."/>
            <person name="Hao Y."/>
            <person name="Huang J."/>
            <person name="Zhao X.W."/>
            <person name="Ke S."/>
            <person name="Chen Y.Y."/>
            <person name="Wu W.L."/>
            <person name="Hsu J.L."/>
            <person name="Lin Y.F."/>
            <person name="Huang M.D."/>
            <person name="Li C.Y."/>
            <person name="Huang L."/>
            <person name="Wang Z.W."/>
            <person name="Zhao X."/>
            <person name="Zhong W.Y."/>
            <person name="Peng D.H."/>
            <person name="Ahmad S."/>
            <person name="Lan S."/>
            <person name="Zhang J.S."/>
            <person name="Tsai W.C."/>
            <person name="Van de Peer Y."/>
            <person name="Liu Z.J."/>
        </authorList>
    </citation>
    <scope>NUCLEOTIDE SEQUENCE</scope>
    <source>
        <strain evidence="2">SCP</strain>
    </source>
</reference>
<name>A0AAV9AVW2_ACOGR</name>
<dbReference type="EC" id="3.1.3.16" evidence="1"/>
<dbReference type="GO" id="GO:0004722">
    <property type="term" value="F:protein serine/threonine phosphatase activity"/>
    <property type="evidence" value="ECO:0007669"/>
    <property type="project" value="UniProtKB-EC"/>
</dbReference>
<reference evidence="2" key="2">
    <citation type="submission" date="2023-06" db="EMBL/GenBank/DDBJ databases">
        <authorList>
            <person name="Ma L."/>
            <person name="Liu K.-W."/>
            <person name="Li Z."/>
            <person name="Hsiao Y.-Y."/>
            <person name="Qi Y."/>
            <person name="Fu T."/>
            <person name="Tang G."/>
            <person name="Zhang D."/>
            <person name="Sun W.-H."/>
            <person name="Liu D.-K."/>
            <person name="Li Y."/>
            <person name="Chen G.-Z."/>
            <person name="Liu X.-D."/>
            <person name="Liao X.-Y."/>
            <person name="Jiang Y.-T."/>
            <person name="Yu X."/>
            <person name="Hao Y."/>
            <person name="Huang J."/>
            <person name="Zhao X.-W."/>
            <person name="Ke S."/>
            <person name="Chen Y.-Y."/>
            <person name="Wu W.-L."/>
            <person name="Hsu J.-L."/>
            <person name="Lin Y.-F."/>
            <person name="Huang M.-D."/>
            <person name="Li C.-Y."/>
            <person name="Huang L."/>
            <person name="Wang Z.-W."/>
            <person name="Zhao X."/>
            <person name="Zhong W.-Y."/>
            <person name="Peng D.-H."/>
            <person name="Ahmad S."/>
            <person name="Lan S."/>
            <person name="Zhang J.-S."/>
            <person name="Tsai W.-C."/>
            <person name="Van De Peer Y."/>
            <person name="Liu Z.-J."/>
        </authorList>
    </citation>
    <scope>NUCLEOTIDE SEQUENCE</scope>
    <source>
        <strain evidence="2">SCP</strain>
        <tissue evidence="2">Leaves</tissue>
    </source>
</reference>
<comment type="caution">
    <text evidence="2">The sequence shown here is derived from an EMBL/GenBank/DDBJ whole genome shotgun (WGS) entry which is preliminary data.</text>
</comment>
<dbReference type="InterPro" id="IPR000222">
    <property type="entry name" value="PP2C_BS"/>
</dbReference>
<dbReference type="AlphaFoldDB" id="A0AAV9AVW2"/>
<evidence type="ECO:0000313" key="3">
    <source>
        <dbReference type="Proteomes" id="UP001179952"/>
    </source>
</evidence>